<dbReference type="InterPro" id="IPR024096">
    <property type="entry name" value="NO_sig/Golgi_transp_ligand-bd"/>
</dbReference>
<organism evidence="2 3">
    <name type="scientific">Ascobolus immersus RN42</name>
    <dbReference type="NCBI Taxonomy" id="1160509"/>
    <lineage>
        <taxon>Eukaryota</taxon>
        <taxon>Fungi</taxon>
        <taxon>Dikarya</taxon>
        <taxon>Ascomycota</taxon>
        <taxon>Pezizomycotina</taxon>
        <taxon>Pezizomycetes</taxon>
        <taxon>Pezizales</taxon>
        <taxon>Ascobolaceae</taxon>
        <taxon>Ascobolus</taxon>
    </lineage>
</organism>
<dbReference type="STRING" id="1160509.A0A3N4ICJ3"/>
<dbReference type="Pfam" id="PF04051">
    <property type="entry name" value="TRAPP"/>
    <property type="match status" value="1"/>
</dbReference>
<dbReference type="OrthoDB" id="941624at2759"/>
<dbReference type="SUPFAM" id="SSF111126">
    <property type="entry name" value="Ligand-binding domain in the NO signalling and Golgi transport"/>
    <property type="match status" value="1"/>
</dbReference>
<dbReference type="Proteomes" id="UP000275078">
    <property type="component" value="Unassembled WGS sequence"/>
</dbReference>
<dbReference type="EMBL" id="ML119662">
    <property type="protein sequence ID" value="RPA83822.1"/>
    <property type="molecule type" value="Genomic_DNA"/>
</dbReference>
<evidence type="ECO:0000313" key="3">
    <source>
        <dbReference type="Proteomes" id="UP000275078"/>
    </source>
</evidence>
<dbReference type="Gene3D" id="3.30.1380.20">
    <property type="entry name" value="Trafficking protein particle complex subunit 3"/>
    <property type="match status" value="1"/>
</dbReference>
<reference evidence="2 3" key="1">
    <citation type="journal article" date="2018" name="Nat. Ecol. Evol.">
        <title>Pezizomycetes genomes reveal the molecular basis of ectomycorrhizal truffle lifestyle.</title>
        <authorList>
            <person name="Murat C."/>
            <person name="Payen T."/>
            <person name="Noel B."/>
            <person name="Kuo A."/>
            <person name="Morin E."/>
            <person name="Chen J."/>
            <person name="Kohler A."/>
            <person name="Krizsan K."/>
            <person name="Balestrini R."/>
            <person name="Da Silva C."/>
            <person name="Montanini B."/>
            <person name="Hainaut M."/>
            <person name="Levati E."/>
            <person name="Barry K.W."/>
            <person name="Belfiori B."/>
            <person name="Cichocki N."/>
            <person name="Clum A."/>
            <person name="Dockter R.B."/>
            <person name="Fauchery L."/>
            <person name="Guy J."/>
            <person name="Iotti M."/>
            <person name="Le Tacon F."/>
            <person name="Lindquist E.A."/>
            <person name="Lipzen A."/>
            <person name="Malagnac F."/>
            <person name="Mello A."/>
            <person name="Molinier V."/>
            <person name="Miyauchi S."/>
            <person name="Poulain J."/>
            <person name="Riccioni C."/>
            <person name="Rubini A."/>
            <person name="Sitrit Y."/>
            <person name="Splivallo R."/>
            <person name="Traeger S."/>
            <person name="Wang M."/>
            <person name="Zifcakova L."/>
            <person name="Wipf D."/>
            <person name="Zambonelli A."/>
            <person name="Paolocci F."/>
            <person name="Nowrousian M."/>
            <person name="Ottonello S."/>
            <person name="Baldrian P."/>
            <person name="Spatafora J.W."/>
            <person name="Henrissat B."/>
            <person name="Nagy L.G."/>
            <person name="Aury J.M."/>
            <person name="Wincker P."/>
            <person name="Grigoriev I.V."/>
            <person name="Bonfante P."/>
            <person name="Martin F.M."/>
        </authorList>
    </citation>
    <scope>NUCLEOTIDE SEQUENCE [LARGE SCALE GENOMIC DNA]</scope>
    <source>
        <strain evidence="2 3">RN42</strain>
    </source>
</reference>
<dbReference type="InterPro" id="IPR007194">
    <property type="entry name" value="TRAPP_component"/>
</dbReference>
<evidence type="ECO:0000313" key="2">
    <source>
        <dbReference type="EMBL" id="RPA83822.1"/>
    </source>
</evidence>
<dbReference type="GO" id="GO:0030008">
    <property type="term" value="C:TRAPP complex"/>
    <property type="evidence" value="ECO:0007669"/>
    <property type="project" value="TreeGrafter"/>
</dbReference>
<protein>
    <submittedName>
        <fullName evidence="2">Transport protein particle component</fullName>
    </submittedName>
</protein>
<name>A0A3N4ICJ3_ASCIM</name>
<sequence length="180" mass="19988">MSFDAPLPPYSTTPSAAHLSSTLYDLLLIELPPLCTSLSPDPSDLEAVYHRLSSIGHRVGLGLSEKFSRDRPRMVDTLEVIKFVCKELWGICWGKMVDGLKTNHRGTYVVTDNRFKVFERMSTERGVGVVDQAQYLWFPCGIIRGALANLGIEATVHAETTEMPIAVFKIETVQAKPPPL</sequence>
<dbReference type="CDD" id="cd14944">
    <property type="entry name" value="TRAPPC6A_Trs33"/>
    <property type="match status" value="1"/>
</dbReference>
<dbReference type="GO" id="GO:0005801">
    <property type="term" value="C:cis-Golgi network"/>
    <property type="evidence" value="ECO:0007669"/>
    <property type="project" value="TreeGrafter"/>
</dbReference>
<dbReference type="AlphaFoldDB" id="A0A3N4ICJ3"/>
<dbReference type="GO" id="GO:0006888">
    <property type="term" value="P:endoplasmic reticulum to Golgi vesicle-mediated transport"/>
    <property type="evidence" value="ECO:0007669"/>
    <property type="project" value="TreeGrafter"/>
</dbReference>
<dbReference type="PANTHER" id="PTHR12817:SF0">
    <property type="entry name" value="GEO08327P1"/>
    <property type="match status" value="1"/>
</dbReference>
<proteinExistence type="inferred from homology"/>
<dbReference type="GO" id="GO:0005802">
    <property type="term" value="C:trans-Golgi network"/>
    <property type="evidence" value="ECO:0007669"/>
    <property type="project" value="TreeGrafter"/>
</dbReference>
<keyword evidence="3" id="KW-1185">Reference proteome</keyword>
<accession>A0A3N4ICJ3</accession>
<dbReference type="InterPro" id="IPR037992">
    <property type="entry name" value="TRAPPC6/Trs33"/>
</dbReference>
<evidence type="ECO:0000256" key="1">
    <source>
        <dbReference type="ARBA" id="ARBA00006218"/>
    </source>
</evidence>
<dbReference type="PANTHER" id="PTHR12817">
    <property type="entry name" value="TRAFFICKING PROTEIN PARTICLE COMPLEX SUBUNIT 6B"/>
    <property type="match status" value="1"/>
</dbReference>
<gene>
    <name evidence="2" type="ORF">BJ508DRAFT_206663</name>
</gene>
<comment type="similarity">
    <text evidence="1">Belongs to the TRAPP small subunits family. BET3 subfamily.</text>
</comment>